<gene>
    <name evidence="4" type="ORF">ACFFQV_08020</name>
</gene>
<feature type="domain" description="Transglutaminase-like" evidence="3">
    <location>
        <begin position="489"/>
        <end position="564"/>
    </location>
</feature>
<comment type="caution">
    <text evidence="4">The sequence shown here is derived from an EMBL/GenBank/DDBJ whole genome shotgun (WGS) entry which is preliminary data.</text>
</comment>
<dbReference type="Gene3D" id="3.10.620.30">
    <property type="match status" value="1"/>
</dbReference>
<dbReference type="Pfam" id="PF11992">
    <property type="entry name" value="TgpA_N"/>
    <property type="match status" value="1"/>
</dbReference>
<evidence type="ECO:0000259" key="3">
    <source>
        <dbReference type="SMART" id="SM00460"/>
    </source>
</evidence>
<feature type="transmembrane region" description="Helical" evidence="2">
    <location>
        <begin position="176"/>
        <end position="192"/>
    </location>
</feature>
<dbReference type="Pfam" id="PF01841">
    <property type="entry name" value="Transglut_core"/>
    <property type="match status" value="1"/>
</dbReference>
<accession>A0ABV5SRE0</accession>
<feature type="compositionally biased region" description="Low complexity" evidence="1">
    <location>
        <begin position="575"/>
        <end position="595"/>
    </location>
</feature>
<keyword evidence="5" id="KW-1185">Reference proteome</keyword>
<dbReference type="InterPro" id="IPR038765">
    <property type="entry name" value="Papain-like_cys_pep_sf"/>
</dbReference>
<sequence length="795" mass="83660">MRPDTLPLTRGQRLALTAASFLLLAVSTMALGPLISGSGWWWLCAFVAAGTLFGGAGLRAIRVPASLVPVLELVVLLLLLTLLFGGSTSFALVVPTQDTFVHFGELFDGAQRTIQQQSVPAIPVPALNFVLALGVGVLAICMDVLVQTVRMPALAAAPALVPILIPGFIIESGAEVPTLVFSAASYLLLLRIDVRARRRALLAAAERNDETGGTTVIPPARVPIVSSLGATLGLTAVGILTAAVLTASTPSISSSLLLGSGAPSTSFARGVSPFIDLGRDLRRPDPRPAFHYFARDNDRPYFTVLTLDRFEGQAWGVTERPVDADNTVDALPLPDGLDEDVAATEHPIDIVVDEVRTTWLPLPYPTRQVEGLSGSWFWDAGSLTVRSVDADTGGQRYRATWLEVDPSPSQLRSAGGRAGEEFDAFLELPDDAPPIIAETAAAVADGAATQYDAAVAIQAFLRSASFEYSTEAPVESGYDGGGFDVIARFLEERSGYCVHFASTMAVLAREVGIPSRISVGYTQGTSTQERVGGVQRVEVDSHDLHAWPELYFEGVGWVPFEPTPSRGTVPDYSRPGAGDATATTPPTTGTASAPPSGRPELDPDRNLAGGGGTASPADSWWFRGGVALLLVAGLLLAPAALRAGQRASRRRRIARGDRPADAAWDEFVATARDLGLRPETTSTPRAIAGRLVEREGFAGEAGDEARAALTALRDAVERERYGPGAARSGAGAVRPAGADGGAAEASDPLVRALATACAALAEGEPLLVRWRATLVPRSLIERARPTFGERPPVDA</sequence>
<feature type="region of interest" description="Disordered" evidence="1">
    <location>
        <begin position="566"/>
        <end position="613"/>
    </location>
</feature>
<feature type="transmembrane region" description="Helical" evidence="2">
    <location>
        <begin position="40"/>
        <end position="61"/>
    </location>
</feature>
<protein>
    <submittedName>
        <fullName evidence="4">DUF3488 and DUF4129 domain-containing transglutaminase family protein</fullName>
    </submittedName>
</protein>
<evidence type="ECO:0000256" key="1">
    <source>
        <dbReference type="SAM" id="MobiDB-lite"/>
    </source>
</evidence>
<dbReference type="Proteomes" id="UP001589667">
    <property type="component" value="Unassembled WGS sequence"/>
</dbReference>
<feature type="transmembrane region" description="Helical" evidence="2">
    <location>
        <begin position="73"/>
        <end position="94"/>
    </location>
</feature>
<feature type="transmembrane region" description="Helical" evidence="2">
    <location>
        <begin position="620"/>
        <end position="641"/>
    </location>
</feature>
<keyword evidence="2" id="KW-0812">Transmembrane</keyword>
<evidence type="ECO:0000313" key="5">
    <source>
        <dbReference type="Proteomes" id="UP001589667"/>
    </source>
</evidence>
<proteinExistence type="predicted"/>
<dbReference type="PANTHER" id="PTHR42736:SF1">
    <property type="entry name" value="PROTEIN-GLUTAMINE GAMMA-GLUTAMYLTRANSFERASE"/>
    <property type="match status" value="1"/>
</dbReference>
<feature type="transmembrane region" description="Helical" evidence="2">
    <location>
        <begin position="153"/>
        <end position="170"/>
    </location>
</feature>
<dbReference type="SMART" id="SM00460">
    <property type="entry name" value="TGc"/>
    <property type="match status" value="1"/>
</dbReference>
<name>A0ABV5SRE0_9MICO</name>
<dbReference type="InterPro" id="IPR002931">
    <property type="entry name" value="Transglutaminase-like"/>
</dbReference>
<dbReference type="RefSeq" id="WP_157423980.1">
    <property type="nucleotide sequence ID" value="NZ_BAAANI010000001.1"/>
</dbReference>
<keyword evidence="2" id="KW-1133">Transmembrane helix</keyword>
<dbReference type="PANTHER" id="PTHR42736">
    <property type="entry name" value="PROTEIN-GLUTAMINE GAMMA-GLUTAMYLTRANSFERASE"/>
    <property type="match status" value="1"/>
</dbReference>
<dbReference type="SUPFAM" id="SSF54001">
    <property type="entry name" value="Cysteine proteinases"/>
    <property type="match status" value="1"/>
</dbReference>
<dbReference type="InterPro" id="IPR052901">
    <property type="entry name" value="Bact_TGase-like"/>
</dbReference>
<keyword evidence="2" id="KW-0472">Membrane</keyword>
<feature type="region of interest" description="Disordered" evidence="1">
    <location>
        <begin position="723"/>
        <end position="743"/>
    </location>
</feature>
<feature type="transmembrane region" description="Helical" evidence="2">
    <location>
        <begin position="126"/>
        <end position="146"/>
    </location>
</feature>
<reference evidence="4 5" key="1">
    <citation type="submission" date="2024-09" db="EMBL/GenBank/DDBJ databases">
        <authorList>
            <person name="Sun Q."/>
            <person name="Mori K."/>
        </authorList>
    </citation>
    <scope>NUCLEOTIDE SEQUENCE [LARGE SCALE GENOMIC DNA]</scope>
    <source>
        <strain evidence="4 5">JCM 14321</strain>
    </source>
</reference>
<dbReference type="InterPro" id="IPR021878">
    <property type="entry name" value="TgpA_N"/>
</dbReference>
<evidence type="ECO:0000313" key="4">
    <source>
        <dbReference type="EMBL" id="MFB9642232.1"/>
    </source>
</evidence>
<feature type="transmembrane region" description="Helical" evidence="2">
    <location>
        <begin position="224"/>
        <end position="245"/>
    </location>
</feature>
<organism evidence="4 5">
    <name type="scientific">Agromyces lapidis</name>
    <dbReference type="NCBI Taxonomy" id="279574"/>
    <lineage>
        <taxon>Bacteria</taxon>
        <taxon>Bacillati</taxon>
        <taxon>Actinomycetota</taxon>
        <taxon>Actinomycetes</taxon>
        <taxon>Micrococcales</taxon>
        <taxon>Microbacteriaceae</taxon>
        <taxon>Agromyces</taxon>
    </lineage>
</organism>
<dbReference type="EMBL" id="JBHMBL010000001">
    <property type="protein sequence ID" value="MFB9642232.1"/>
    <property type="molecule type" value="Genomic_DNA"/>
</dbReference>
<evidence type="ECO:0000256" key="2">
    <source>
        <dbReference type="SAM" id="Phobius"/>
    </source>
</evidence>